<dbReference type="Proteomes" id="UP000779574">
    <property type="component" value="Unassembled WGS sequence"/>
</dbReference>
<accession>A0A9P8EXM6</accession>
<reference evidence="2" key="2">
    <citation type="submission" date="2021-08" db="EMBL/GenBank/DDBJ databases">
        <authorList>
            <person name="Gostincar C."/>
            <person name="Sun X."/>
            <person name="Song Z."/>
            <person name="Gunde-Cimerman N."/>
        </authorList>
    </citation>
    <scope>NUCLEOTIDE SEQUENCE</scope>
    <source>
        <strain evidence="2">EXF-9911</strain>
    </source>
</reference>
<feature type="compositionally biased region" description="Polar residues" evidence="1">
    <location>
        <begin position="29"/>
        <end position="44"/>
    </location>
</feature>
<gene>
    <name evidence="2" type="ORF">KCU76_g76</name>
</gene>
<sequence length="142" mass="15355">MAYVPQTGVKKAAPNGQTLVNAMRKPLSWTKNKSPTTSLTSDSKGANPAQADEWNKKPTGGADTTEMVCGRLCQQQPRAMLLLRWRQRYREAIASGLFAIMASSVHIEDHSDLRLAAGGSSNWLLTTGRIQQITKQGVSGSA</sequence>
<dbReference type="AlphaFoldDB" id="A0A9P8EXM6"/>
<evidence type="ECO:0000313" key="3">
    <source>
        <dbReference type="Proteomes" id="UP000779574"/>
    </source>
</evidence>
<dbReference type="EMBL" id="JAHFXF010000001">
    <property type="protein sequence ID" value="KAG9701370.1"/>
    <property type="molecule type" value="Genomic_DNA"/>
</dbReference>
<comment type="caution">
    <text evidence="2">The sequence shown here is derived from an EMBL/GenBank/DDBJ whole genome shotgun (WGS) entry which is preliminary data.</text>
</comment>
<name>A0A9P8EXM6_AURME</name>
<reference evidence="2" key="1">
    <citation type="journal article" date="2021" name="J Fungi (Basel)">
        <title>Virulence traits and population genomics of the black yeast Aureobasidium melanogenum.</title>
        <authorList>
            <person name="Cernosa A."/>
            <person name="Sun X."/>
            <person name="Gostincar C."/>
            <person name="Fang C."/>
            <person name="Gunde-Cimerman N."/>
            <person name="Song Z."/>
        </authorList>
    </citation>
    <scope>NUCLEOTIDE SEQUENCE</scope>
    <source>
        <strain evidence="2">EXF-9911</strain>
    </source>
</reference>
<protein>
    <submittedName>
        <fullName evidence="2">Uncharacterized protein</fullName>
    </submittedName>
</protein>
<evidence type="ECO:0000313" key="2">
    <source>
        <dbReference type="EMBL" id="KAG9701370.1"/>
    </source>
</evidence>
<evidence type="ECO:0000256" key="1">
    <source>
        <dbReference type="SAM" id="MobiDB-lite"/>
    </source>
</evidence>
<organism evidence="2 3">
    <name type="scientific">Aureobasidium melanogenum</name>
    <name type="common">Aureobasidium pullulans var. melanogenum</name>
    <dbReference type="NCBI Taxonomy" id="46634"/>
    <lineage>
        <taxon>Eukaryota</taxon>
        <taxon>Fungi</taxon>
        <taxon>Dikarya</taxon>
        <taxon>Ascomycota</taxon>
        <taxon>Pezizomycotina</taxon>
        <taxon>Dothideomycetes</taxon>
        <taxon>Dothideomycetidae</taxon>
        <taxon>Dothideales</taxon>
        <taxon>Saccotheciaceae</taxon>
        <taxon>Aureobasidium</taxon>
    </lineage>
</organism>
<feature type="non-terminal residue" evidence="2">
    <location>
        <position position="142"/>
    </location>
</feature>
<feature type="region of interest" description="Disordered" evidence="1">
    <location>
        <begin position="13"/>
        <end position="62"/>
    </location>
</feature>
<proteinExistence type="predicted"/>